<evidence type="ECO:0000313" key="5">
    <source>
        <dbReference type="Proteomes" id="UP000190911"/>
    </source>
</evidence>
<feature type="domain" description="BON" evidence="2">
    <location>
        <begin position="33"/>
        <end position="100"/>
    </location>
</feature>
<dbReference type="Gene3D" id="3.30.1340.30">
    <property type="match status" value="1"/>
</dbReference>
<evidence type="ECO:0000313" key="3">
    <source>
        <dbReference type="EMBL" id="SHM22748.1"/>
    </source>
</evidence>
<sequence length="100" mass="10955">MNRRDWIGALLAAALLVGCADTPINESARLEHQDSPQAVRIKALLLEEPDLAGAAIDVDMSDERVILEGFVETEDQRERAEAIAREQGSGSEVENRITVK</sequence>
<dbReference type="Proteomes" id="UP000190911">
    <property type="component" value="Chromosome I"/>
</dbReference>
<organism evidence="4 5">
    <name type="scientific">Vreelandella subglaciescola</name>
    <dbReference type="NCBI Taxonomy" id="29571"/>
    <lineage>
        <taxon>Bacteria</taxon>
        <taxon>Pseudomonadati</taxon>
        <taxon>Pseudomonadota</taxon>
        <taxon>Gammaproteobacteria</taxon>
        <taxon>Oceanospirillales</taxon>
        <taxon>Halomonadaceae</taxon>
        <taxon>Vreelandella</taxon>
    </lineage>
</organism>
<dbReference type="OrthoDB" id="6168338at2"/>
<dbReference type="AlphaFoldDB" id="A0A1M7H731"/>
<dbReference type="EMBL" id="LT670847">
    <property type="protein sequence ID" value="SHM22748.1"/>
    <property type="molecule type" value="Genomic_DNA"/>
</dbReference>
<evidence type="ECO:0000259" key="2">
    <source>
        <dbReference type="PROSITE" id="PS50914"/>
    </source>
</evidence>
<gene>
    <name evidence="3" type="ORF">SAMN05878437_1864</name>
    <name evidence="4" type="ORF">SAMN05878437_1933</name>
</gene>
<dbReference type="Pfam" id="PF04972">
    <property type="entry name" value="BON"/>
    <property type="match status" value="1"/>
</dbReference>
<protein>
    <submittedName>
        <fullName evidence="4">BON domain-containing protein</fullName>
    </submittedName>
</protein>
<evidence type="ECO:0000313" key="4">
    <source>
        <dbReference type="EMBL" id="SHM24149.1"/>
    </source>
</evidence>
<dbReference type="InParanoid" id="A0A1M7H731"/>
<evidence type="ECO:0000256" key="1">
    <source>
        <dbReference type="SAM" id="MobiDB-lite"/>
    </source>
</evidence>
<reference evidence="4 5" key="1">
    <citation type="submission" date="2016-11" db="EMBL/GenBank/DDBJ databases">
        <authorList>
            <person name="Jaros S."/>
            <person name="Januszkiewicz K."/>
            <person name="Wedrychowicz H."/>
        </authorList>
    </citation>
    <scope>NUCLEOTIDE SEQUENCE [LARGE SCALE GENOMIC DNA]</scope>
    <source>
        <strain evidence="4 5">ACAM 12</strain>
    </source>
</reference>
<dbReference type="InterPro" id="IPR007055">
    <property type="entry name" value="BON_dom"/>
</dbReference>
<accession>A0A1M7H731</accession>
<dbReference type="RefSeq" id="WP_079553117.1">
    <property type="nucleotide sequence ID" value="NZ_LT670847.1"/>
</dbReference>
<keyword evidence="5" id="KW-1185">Reference proteome</keyword>
<dbReference type="PROSITE" id="PS50914">
    <property type="entry name" value="BON"/>
    <property type="match status" value="1"/>
</dbReference>
<feature type="region of interest" description="Disordered" evidence="1">
    <location>
        <begin position="80"/>
        <end position="100"/>
    </location>
</feature>
<name>A0A1M7H731_9GAMM</name>
<dbReference type="STRING" id="29571.SAMN05878437_1864"/>
<proteinExistence type="predicted"/>
<dbReference type="EMBL" id="LT670847">
    <property type="protein sequence ID" value="SHM24149.1"/>
    <property type="molecule type" value="Genomic_DNA"/>
</dbReference>
<dbReference type="PROSITE" id="PS51257">
    <property type="entry name" value="PROKAR_LIPOPROTEIN"/>
    <property type="match status" value="1"/>
</dbReference>